<dbReference type="Proteomes" id="UP001146019">
    <property type="component" value="Unassembled WGS sequence"/>
</dbReference>
<accession>A0A9X3DU85</accession>
<evidence type="ECO:0000313" key="3">
    <source>
        <dbReference type="Proteomes" id="UP001146019"/>
    </source>
</evidence>
<feature type="domain" description="Spore coat protein U/FanG" evidence="1">
    <location>
        <begin position="187"/>
        <end position="324"/>
    </location>
</feature>
<gene>
    <name evidence="2" type="ORF">OSH00_12830</name>
</gene>
<organism evidence="2 3">
    <name type="scientific">Acinetobacter nematophilus</name>
    <dbReference type="NCBI Taxonomy" id="2994642"/>
    <lineage>
        <taxon>Bacteria</taxon>
        <taxon>Pseudomonadati</taxon>
        <taxon>Pseudomonadota</taxon>
        <taxon>Gammaproteobacteria</taxon>
        <taxon>Moraxellales</taxon>
        <taxon>Moraxellaceae</taxon>
        <taxon>Acinetobacter</taxon>
    </lineage>
</organism>
<dbReference type="Pfam" id="PF05229">
    <property type="entry name" value="SCPU"/>
    <property type="match status" value="2"/>
</dbReference>
<sequence>MLTGLLFMSTQSHADCQVNTNGSYSIGSISSIALMDTGVASNQFNAGLSCTGFSLAALNMTYLKYKVSQIPESYKNTITGEQLYVSYLDTNNNPITINQEVDLSSFTILNFFSGPNNSLPFYVRINAGQAVSPGTYKSEVPYKVRWYYSVPALAVAGLGIYFESFGFFRGILGLGLNWGTGEDVVTNLSIEVLPDCRISTNNVNFGTAAFANAFEPVQTSMGIRCSVRTPYHVSLNNGLYPRNGNQRAMKSVIGNNYLNYEIYKNSTTERWGSSGTERWSSLNATTNAGIHDARTQQGYAFTAKILDNNSANLPSGTYKDTLTVQIEF</sequence>
<dbReference type="PANTHER" id="PTHR37089">
    <property type="entry name" value="PROTEIN U-RELATED"/>
    <property type="match status" value="1"/>
</dbReference>
<dbReference type="SUPFAM" id="SSF49401">
    <property type="entry name" value="Bacterial adhesins"/>
    <property type="match status" value="1"/>
</dbReference>
<evidence type="ECO:0000259" key="1">
    <source>
        <dbReference type="Pfam" id="PF05229"/>
    </source>
</evidence>
<feature type="domain" description="Spore coat protein U/FanG" evidence="1">
    <location>
        <begin position="3"/>
        <end position="140"/>
    </location>
</feature>
<dbReference type="InterPro" id="IPR036937">
    <property type="entry name" value="Adhesion_dom_fimbrial_sf"/>
</dbReference>
<name>A0A9X3DU85_9GAMM</name>
<keyword evidence="2" id="KW-0167">Capsid protein</keyword>
<comment type="caution">
    <text evidence="2">The sequence shown here is derived from an EMBL/GenBank/DDBJ whole genome shotgun (WGS) entry which is preliminary data.</text>
</comment>
<dbReference type="AlphaFoldDB" id="A0A9X3DU85"/>
<dbReference type="PANTHER" id="PTHR37089:SF1">
    <property type="entry name" value="MEMBRANE PROTEIN"/>
    <property type="match status" value="1"/>
</dbReference>
<dbReference type="InterPro" id="IPR007893">
    <property type="entry name" value="Spore_coat_U/FanG"/>
</dbReference>
<dbReference type="GO" id="GO:0007155">
    <property type="term" value="P:cell adhesion"/>
    <property type="evidence" value="ECO:0007669"/>
    <property type="project" value="InterPro"/>
</dbReference>
<dbReference type="GO" id="GO:0009289">
    <property type="term" value="C:pilus"/>
    <property type="evidence" value="ECO:0007669"/>
    <property type="project" value="InterPro"/>
</dbReference>
<protein>
    <submittedName>
        <fullName evidence="2">Spore coat protein U domain-containing protein</fullName>
    </submittedName>
</protein>
<dbReference type="SMART" id="SM00972">
    <property type="entry name" value="SCPU"/>
    <property type="match status" value="2"/>
</dbReference>
<reference evidence="2" key="1">
    <citation type="submission" date="2022-11" db="EMBL/GenBank/DDBJ databases">
        <title>Biodiversity and phylogenetic relationships of bacteria.</title>
        <authorList>
            <person name="Machado R.A.R."/>
            <person name="Bhat A."/>
            <person name="Loulou A."/>
            <person name="Kallel S."/>
        </authorList>
    </citation>
    <scope>NUCLEOTIDE SEQUENCE</scope>
    <source>
        <strain evidence="2">A-IN1</strain>
    </source>
</reference>
<keyword evidence="2" id="KW-0946">Virion</keyword>
<dbReference type="EMBL" id="JAPKMY010000006">
    <property type="protein sequence ID" value="MCX5468619.1"/>
    <property type="molecule type" value="Genomic_DNA"/>
</dbReference>
<proteinExistence type="predicted"/>
<dbReference type="InterPro" id="IPR053167">
    <property type="entry name" value="Spore_coat_component"/>
</dbReference>
<dbReference type="InterPro" id="IPR008966">
    <property type="entry name" value="Adhesion_dom_sf"/>
</dbReference>
<dbReference type="Gene3D" id="2.60.40.1090">
    <property type="entry name" value="Fimbrial-type adhesion domain"/>
    <property type="match status" value="1"/>
</dbReference>
<evidence type="ECO:0000313" key="2">
    <source>
        <dbReference type="EMBL" id="MCX5468619.1"/>
    </source>
</evidence>
<keyword evidence="3" id="KW-1185">Reference proteome</keyword>